<protein>
    <submittedName>
        <fullName evidence="3">GHKL domain-containing protein</fullName>
    </submittedName>
</protein>
<evidence type="ECO:0000313" key="4">
    <source>
        <dbReference type="Proteomes" id="UP000460412"/>
    </source>
</evidence>
<gene>
    <name evidence="3" type="ORF">GN277_14455</name>
</gene>
<dbReference type="CDD" id="cd16935">
    <property type="entry name" value="HATPase_AgrC-ComD-like"/>
    <property type="match status" value="1"/>
</dbReference>
<feature type="transmembrane region" description="Helical" evidence="1">
    <location>
        <begin position="83"/>
        <end position="104"/>
    </location>
</feature>
<dbReference type="PANTHER" id="PTHR40448">
    <property type="entry name" value="TWO-COMPONENT SENSOR HISTIDINE KINASE"/>
    <property type="match status" value="1"/>
</dbReference>
<keyword evidence="4" id="KW-1185">Reference proteome</keyword>
<dbReference type="GO" id="GO:0042802">
    <property type="term" value="F:identical protein binding"/>
    <property type="evidence" value="ECO:0007669"/>
    <property type="project" value="TreeGrafter"/>
</dbReference>
<feature type="transmembrane region" description="Helical" evidence="1">
    <location>
        <begin position="60"/>
        <end position="76"/>
    </location>
</feature>
<dbReference type="InterPro" id="IPR036890">
    <property type="entry name" value="HATPase_C_sf"/>
</dbReference>
<reference evidence="3 4" key="1">
    <citation type="submission" date="2019-12" db="EMBL/GenBank/DDBJ databases">
        <title>Sporaefaciens musculi gen. nov., sp. nov., a novel bacterium isolated from the caecum of an obese mouse.</title>
        <authorList>
            <person name="Rasmussen T.S."/>
            <person name="Streidl T."/>
            <person name="Hitch T.C.A."/>
            <person name="Wortmann E."/>
            <person name="Deptula P."/>
            <person name="Hansen M."/>
            <person name="Nielsen D.S."/>
            <person name="Clavel T."/>
            <person name="Vogensen F.K."/>
        </authorList>
    </citation>
    <scope>NUCLEOTIDE SEQUENCE [LARGE SCALE GENOMIC DNA]</scope>
    <source>
        <strain evidence="3 4">WCA-9-b2</strain>
    </source>
</reference>
<sequence>MAEMITVLSTNLFRTFILKRFMSIFFEINIEEKGKERICYFVFFSLTVLVHSFFHFPVLNIITNLLLIYFITRLYVGVEKKKVLVTLLIYGINMFCDIIAVYSFGNYMVGEEANGMTVYITTFLILICEFVVERFLVKNKSKDFIPFHGNILIAIPAISIMILLILVMNNLNSRMILISVSVGILLINLLIFYLYGVLVDAYLKLEERALFERQIASYANQLNIMTQTEEKVRTLKHDMKHHLNELMILARHQNDDKVMDYICDMQAYLENPHEYISSGNQEVDSLMNYMLNRAKTVLNHVNYEINIPKELAIRSFDLNVIVGNLLENAIESAEQSKERWLELFLNYERGMLFIRVRNSYDNAIKRKGEIYITTKKEKRIHGIGLQNVKNVVDTYKGDMQISDKDNIFDVKIILYALL</sequence>
<keyword evidence="1" id="KW-0812">Transmembrane</keyword>
<feature type="transmembrane region" description="Helical" evidence="1">
    <location>
        <begin position="116"/>
        <end position="137"/>
    </location>
</feature>
<organism evidence="3 4">
    <name type="scientific">Sporofaciens musculi</name>
    <dbReference type="NCBI Taxonomy" id="2681861"/>
    <lineage>
        <taxon>Bacteria</taxon>
        <taxon>Bacillati</taxon>
        <taxon>Bacillota</taxon>
        <taxon>Clostridia</taxon>
        <taxon>Lachnospirales</taxon>
        <taxon>Lachnospiraceae</taxon>
        <taxon>Sporofaciens</taxon>
    </lineage>
</organism>
<name>A0A7X3MHI1_9FIRM</name>
<comment type="caution">
    <text evidence="3">The sequence shown here is derived from an EMBL/GenBank/DDBJ whole genome shotgun (WGS) entry which is preliminary data.</text>
</comment>
<keyword evidence="1" id="KW-0472">Membrane</keyword>
<dbReference type="Gene3D" id="3.30.565.10">
    <property type="entry name" value="Histidine kinase-like ATPase, C-terminal domain"/>
    <property type="match status" value="1"/>
</dbReference>
<dbReference type="SUPFAM" id="SSF55874">
    <property type="entry name" value="ATPase domain of HSP90 chaperone/DNA topoisomerase II/histidine kinase"/>
    <property type="match status" value="1"/>
</dbReference>
<dbReference type="InterPro" id="IPR032834">
    <property type="entry name" value="NatK-like_C"/>
</dbReference>
<proteinExistence type="predicted"/>
<dbReference type="Pfam" id="PF14501">
    <property type="entry name" value="HATPase_c_5"/>
    <property type="match status" value="1"/>
</dbReference>
<dbReference type="PANTHER" id="PTHR40448:SF1">
    <property type="entry name" value="TWO-COMPONENT SENSOR HISTIDINE KINASE"/>
    <property type="match status" value="1"/>
</dbReference>
<dbReference type="Proteomes" id="UP000460412">
    <property type="component" value="Unassembled WGS sequence"/>
</dbReference>
<feature type="transmembrane region" description="Helical" evidence="1">
    <location>
        <begin position="175"/>
        <end position="203"/>
    </location>
</feature>
<evidence type="ECO:0000313" key="3">
    <source>
        <dbReference type="EMBL" id="MXP76546.1"/>
    </source>
</evidence>
<evidence type="ECO:0000259" key="2">
    <source>
        <dbReference type="Pfam" id="PF14501"/>
    </source>
</evidence>
<evidence type="ECO:0000256" key="1">
    <source>
        <dbReference type="SAM" id="Phobius"/>
    </source>
</evidence>
<dbReference type="AlphaFoldDB" id="A0A7X3MHI1"/>
<feature type="transmembrane region" description="Helical" evidence="1">
    <location>
        <begin position="149"/>
        <end position="169"/>
    </location>
</feature>
<feature type="domain" description="Sensor histidine kinase NatK-like C-terminal" evidence="2">
    <location>
        <begin position="315"/>
        <end position="414"/>
    </location>
</feature>
<accession>A0A7X3MHI1</accession>
<keyword evidence="1" id="KW-1133">Transmembrane helix</keyword>
<dbReference type="EMBL" id="WUQX01000001">
    <property type="protein sequence ID" value="MXP76546.1"/>
    <property type="molecule type" value="Genomic_DNA"/>
</dbReference>